<dbReference type="Proteomes" id="UP000663831">
    <property type="component" value="Unassembled WGS sequence"/>
</dbReference>
<proteinExistence type="predicted"/>
<evidence type="ECO:0000313" key="4">
    <source>
        <dbReference type="EMBL" id="CAE6421732.1"/>
    </source>
</evidence>
<dbReference type="PROSITE" id="PS50181">
    <property type="entry name" value="FBOX"/>
    <property type="match status" value="1"/>
</dbReference>
<evidence type="ECO:0000259" key="3">
    <source>
        <dbReference type="PROSITE" id="PS50181"/>
    </source>
</evidence>
<dbReference type="InterPro" id="IPR001810">
    <property type="entry name" value="F-box_dom"/>
</dbReference>
<feature type="compositionally biased region" description="Basic residues" evidence="1">
    <location>
        <begin position="575"/>
        <end position="585"/>
    </location>
</feature>
<feature type="region of interest" description="Disordered" evidence="1">
    <location>
        <begin position="814"/>
        <end position="857"/>
    </location>
</feature>
<organism evidence="4 5">
    <name type="scientific">Rhizoctonia solani</name>
    <dbReference type="NCBI Taxonomy" id="456999"/>
    <lineage>
        <taxon>Eukaryota</taxon>
        <taxon>Fungi</taxon>
        <taxon>Dikarya</taxon>
        <taxon>Basidiomycota</taxon>
        <taxon>Agaricomycotina</taxon>
        <taxon>Agaricomycetes</taxon>
        <taxon>Cantharellales</taxon>
        <taxon>Ceratobasidiaceae</taxon>
        <taxon>Rhizoctonia</taxon>
    </lineage>
</organism>
<feature type="domain" description="F-box" evidence="3">
    <location>
        <begin position="1"/>
        <end position="48"/>
    </location>
</feature>
<evidence type="ECO:0000256" key="1">
    <source>
        <dbReference type="SAM" id="MobiDB-lite"/>
    </source>
</evidence>
<dbReference type="Pfam" id="PF12937">
    <property type="entry name" value="F-box-like"/>
    <property type="match status" value="1"/>
</dbReference>
<feature type="region of interest" description="Disordered" evidence="1">
    <location>
        <begin position="569"/>
        <end position="624"/>
    </location>
</feature>
<dbReference type="InterPro" id="IPR036047">
    <property type="entry name" value="F-box-like_dom_sf"/>
</dbReference>
<feature type="compositionally biased region" description="Acidic residues" evidence="1">
    <location>
        <begin position="814"/>
        <end position="832"/>
    </location>
</feature>
<accession>A0A8H2XAK5</accession>
<feature type="chain" id="PRO_5034315787" description="F-box domain-containing protein" evidence="2">
    <location>
        <begin position="22"/>
        <end position="857"/>
    </location>
</feature>
<protein>
    <recommendedName>
        <fullName evidence="3">F-box domain-containing protein</fullName>
    </recommendedName>
</protein>
<evidence type="ECO:0000313" key="5">
    <source>
        <dbReference type="Proteomes" id="UP000663831"/>
    </source>
</evidence>
<reference evidence="4" key="1">
    <citation type="submission" date="2021-01" db="EMBL/GenBank/DDBJ databases">
        <authorList>
            <person name="Kaushik A."/>
        </authorList>
    </citation>
    <scope>NUCLEOTIDE SEQUENCE</scope>
    <source>
        <strain evidence="4">AG3-1AP</strain>
    </source>
</reference>
<feature type="signal peptide" evidence="2">
    <location>
        <begin position="1"/>
        <end position="21"/>
    </location>
</feature>
<dbReference type="SUPFAM" id="SSF81383">
    <property type="entry name" value="F-box domain"/>
    <property type="match status" value="1"/>
</dbReference>
<evidence type="ECO:0000256" key="2">
    <source>
        <dbReference type="SAM" id="SignalP"/>
    </source>
</evidence>
<gene>
    <name evidence="4" type="ORF">RDB_LOCUS32986</name>
</gene>
<name>A0A8H2XAK5_9AGAM</name>
<sequence length="857" mass="96030">MHILQLPADILIVILSHLTDSKDLRACNQTCRTVYNLFTLFPQLYHKLALARAGLVDTLYSVQNNPLQYRTRLLVDLERRWYPRSLSPRRQLKIFLDNPCIDYQICNGVIVTGILSSTGDSLLELQVYRLPSYLTGLKSKLWKHQLQVDTRIWQTKADPSQDLLVLVGTKISDSELLGGKYTVSLHLRTLSTNDKHPAASLPMLSLSEILPARSLMDSHSRNRLVVRICQDILGILTNPDSSDSLAERPSQTLVVWQWTSGQQIVALSPNDLIIDDLTFIGRQTVLLTHSTTRDGPGISTMRLVCGQPYSRGLSNPISLLSSLDTSAFFQLPSPPSCLHQCLNMGCIKIINEPLSDTSQLIPPSSNYAPSVFAPDPSESSNIVAFSLSIQRRAVGTRQAHVIKHTLLACASVFNKPPRPLKHIYTFNEWSTQGIYWFSGEPGFLHGQRYVLASFQRPRTNVDVYDFNPCHTENIENPDSGWRTLLKGWSSNIPREIVPKLSAHRTKCGHKRYLDSELKSTMLCRQQSMKAGLVRPQDRVISALDSESIMTIEFERGGLSLHFSFAQAWGMPGPRNKPKNKKKKGNKAQLAPPPKSTTNAEPSPPPQPKSNHPDESISSPVVDPGTGPRVRDLYAFLKSPFAAPPSIDDPLCDWFFDSTAYAIIEQLLPQEPSLILHYNRTRLVDRICPACRRFYRLGDLLPFLTPEPGSIDELDRQQEDSRALREQQISGLCSFVCFSLACFNYPGARGAWGRTAELLDPWTTDLLNGPGAGIPDHGMSDLVKMTRNHDLGIGYMITKPWPGAPVLYEFDEDVVEGDPIVEDDEDELWEEESPYSSDSEPRGRERCVKPLGASQRYV</sequence>
<dbReference type="AlphaFoldDB" id="A0A8H2XAK5"/>
<comment type="caution">
    <text evidence="4">The sequence shown here is derived from an EMBL/GenBank/DDBJ whole genome shotgun (WGS) entry which is preliminary data.</text>
</comment>
<dbReference type="EMBL" id="CAJMWV010000948">
    <property type="protein sequence ID" value="CAE6421732.1"/>
    <property type="molecule type" value="Genomic_DNA"/>
</dbReference>
<dbReference type="OrthoDB" id="3153997at2759"/>
<feature type="compositionally biased region" description="Basic and acidic residues" evidence="1">
    <location>
        <begin position="838"/>
        <end position="847"/>
    </location>
</feature>
<keyword evidence="2" id="KW-0732">Signal</keyword>